<reference evidence="1" key="2">
    <citation type="submission" date="2020-06" db="EMBL/GenBank/DDBJ databases">
        <title>Helianthus annuus Genome sequencing and assembly Release 2.</title>
        <authorList>
            <person name="Gouzy J."/>
            <person name="Langlade N."/>
            <person name="Munos S."/>
        </authorList>
    </citation>
    <scope>NUCLEOTIDE SEQUENCE</scope>
    <source>
        <tissue evidence="1">Leaves</tissue>
    </source>
</reference>
<evidence type="ECO:0000313" key="1">
    <source>
        <dbReference type="EMBL" id="KAF5777037.1"/>
    </source>
</evidence>
<reference evidence="1" key="1">
    <citation type="journal article" date="2017" name="Nature">
        <title>The sunflower genome provides insights into oil metabolism, flowering and Asterid evolution.</title>
        <authorList>
            <person name="Badouin H."/>
            <person name="Gouzy J."/>
            <person name="Grassa C.J."/>
            <person name="Murat F."/>
            <person name="Staton S.E."/>
            <person name="Cottret L."/>
            <person name="Lelandais-Briere C."/>
            <person name="Owens G.L."/>
            <person name="Carrere S."/>
            <person name="Mayjonade B."/>
            <person name="Legrand L."/>
            <person name="Gill N."/>
            <person name="Kane N.C."/>
            <person name="Bowers J.E."/>
            <person name="Hubner S."/>
            <person name="Bellec A."/>
            <person name="Berard A."/>
            <person name="Berges H."/>
            <person name="Blanchet N."/>
            <person name="Boniface M.C."/>
            <person name="Brunel D."/>
            <person name="Catrice O."/>
            <person name="Chaidir N."/>
            <person name="Claudel C."/>
            <person name="Donnadieu C."/>
            <person name="Faraut T."/>
            <person name="Fievet G."/>
            <person name="Helmstetter N."/>
            <person name="King M."/>
            <person name="Knapp S.J."/>
            <person name="Lai Z."/>
            <person name="Le Paslier M.C."/>
            <person name="Lippi Y."/>
            <person name="Lorenzon L."/>
            <person name="Mandel J.R."/>
            <person name="Marage G."/>
            <person name="Marchand G."/>
            <person name="Marquand E."/>
            <person name="Bret-Mestries E."/>
            <person name="Morien E."/>
            <person name="Nambeesan S."/>
            <person name="Nguyen T."/>
            <person name="Pegot-Espagnet P."/>
            <person name="Pouilly N."/>
            <person name="Raftis F."/>
            <person name="Sallet E."/>
            <person name="Schiex T."/>
            <person name="Thomas J."/>
            <person name="Vandecasteele C."/>
            <person name="Vares D."/>
            <person name="Vear F."/>
            <person name="Vautrin S."/>
            <person name="Crespi M."/>
            <person name="Mangin B."/>
            <person name="Burke J.M."/>
            <person name="Salse J."/>
            <person name="Munos S."/>
            <person name="Vincourt P."/>
            <person name="Rieseberg L.H."/>
            <person name="Langlade N.B."/>
        </authorList>
    </citation>
    <scope>NUCLEOTIDE SEQUENCE</scope>
    <source>
        <tissue evidence="1">Leaves</tissue>
    </source>
</reference>
<dbReference type="Gramene" id="mRNA:HanXRQr2_Chr12g0530951">
    <property type="protein sequence ID" value="CDS:HanXRQr2_Chr12g0530951.1"/>
    <property type="gene ID" value="HanXRQr2_Chr12g0530951"/>
</dbReference>
<organism evidence="1 2">
    <name type="scientific">Helianthus annuus</name>
    <name type="common">Common sunflower</name>
    <dbReference type="NCBI Taxonomy" id="4232"/>
    <lineage>
        <taxon>Eukaryota</taxon>
        <taxon>Viridiplantae</taxon>
        <taxon>Streptophyta</taxon>
        <taxon>Embryophyta</taxon>
        <taxon>Tracheophyta</taxon>
        <taxon>Spermatophyta</taxon>
        <taxon>Magnoliopsida</taxon>
        <taxon>eudicotyledons</taxon>
        <taxon>Gunneridae</taxon>
        <taxon>Pentapetalae</taxon>
        <taxon>asterids</taxon>
        <taxon>campanulids</taxon>
        <taxon>Asterales</taxon>
        <taxon>Asteraceae</taxon>
        <taxon>Asteroideae</taxon>
        <taxon>Heliantheae alliance</taxon>
        <taxon>Heliantheae</taxon>
        <taxon>Helianthus</taxon>
    </lineage>
</organism>
<protein>
    <submittedName>
        <fullName evidence="1">Uncharacterized protein</fullName>
    </submittedName>
</protein>
<sequence length="52" mass="5687">MENSITWFSSSSRSNRSVLVAAGSPDMTITSRVHPSAITEPSFTLQLLMKCL</sequence>
<dbReference type="AlphaFoldDB" id="A0A9K3ENW5"/>
<dbReference type="Proteomes" id="UP000215914">
    <property type="component" value="Unassembled WGS sequence"/>
</dbReference>
<dbReference type="EMBL" id="MNCJ02000327">
    <property type="protein sequence ID" value="KAF5777037.1"/>
    <property type="molecule type" value="Genomic_DNA"/>
</dbReference>
<name>A0A9K3ENW5_HELAN</name>
<proteinExistence type="predicted"/>
<evidence type="ECO:0000313" key="2">
    <source>
        <dbReference type="Proteomes" id="UP000215914"/>
    </source>
</evidence>
<keyword evidence="2" id="KW-1185">Reference proteome</keyword>
<accession>A0A9K3ENW5</accession>
<gene>
    <name evidence="1" type="ORF">HanXRQr2_Chr12g0530951</name>
</gene>
<comment type="caution">
    <text evidence="1">The sequence shown here is derived from an EMBL/GenBank/DDBJ whole genome shotgun (WGS) entry which is preliminary data.</text>
</comment>